<keyword evidence="4" id="KW-0862">Zinc</keyword>
<evidence type="ECO:0000256" key="2">
    <source>
        <dbReference type="ARBA" id="ARBA00022723"/>
    </source>
</evidence>
<proteinExistence type="inferred from homology"/>
<dbReference type="InterPro" id="IPR036866">
    <property type="entry name" value="RibonucZ/Hydroxyglut_hydro"/>
</dbReference>
<dbReference type="SUPFAM" id="SSF56281">
    <property type="entry name" value="Metallo-hydrolase/oxidoreductase"/>
    <property type="match status" value="1"/>
</dbReference>
<sequence>MAPQPPPDLQIPPSTSTVHVQIINTTAHITDFPMSLMIYPVVKGHESLSAPVYSFLITHPSSNRKVVFDLGVRPDWRNLAPRVVKSVSQWTVKVEKGVKEILENEDIKTDEIEAVVWSHHHWDHVGDVSTFSKKTKLIVGPGFKQEFFPGYPANAESLILESDYEGREVEELSFSDSLLKIGRFPAIDYFGDGSFYLLDAPGHTVGHICGLARVSSQPDSYVFMGADSCHHGGEFRPSQYLPFPESISPHPLLQNSTAPCPGAMFTHLLRDNDDEKPFYSIRKPDGTAPGAVDADVAEQTIEKVQEVDVDERILVVMAHDESLLEIVDFFPAYADDFVKKDWVKKARWAFLKDFGGATSS</sequence>
<dbReference type="PANTHER" id="PTHR42978:SF5">
    <property type="entry name" value="METALLO-BETA-LACTAMASE DOMAIN-CONTAINING PROTEIN"/>
    <property type="match status" value="1"/>
</dbReference>
<comment type="caution">
    <text evidence="6">The sequence shown here is derived from an EMBL/GenBank/DDBJ whole genome shotgun (WGS) entry which is preliminary data.</text>
</comment>
<organism evidence="6 7">
    <name type="scientific">Coleophoma cylindrospora</name>
    <dbReference type="NCBI Taxonomy" id="1849047"/>
    <lineage>
        <taxon>Eukaryota</taxon>
        <taxon>Fungi</taxon>
        <taxon>Dikarya</taxon>
        <taxon>Ascomycota</taxon>
        <taxon>Pezizomycotina</taxon>
        <taxon>Leotiomycetes</taxon>
        <taxon>Helotiales</taxon>
        <taxon>Dermateaceae</taxon>
        <taxon>Coleophoma</taxon>
    </lineage>
</organism>
<evidence type="ECO:0000259" key="5">
    <source>
        <dbReference type="SMART" id="SM00849"/>
    </source>
</evidence>
<gene>
    <name evidence="6" type="ORF">BP6252_05703</name>
</gene>
<evidence type="ECO:0000256" key="1">
    <source>
        <dbReference type="ARBA" id="ARBA00007749"/>
    </source>
</evidence>
<accession>A0A3D8RUL9</accession>
<keyword evidence="7" id="KW-1185">Reference proteome</keyword>
<dbReference type="SMART" id="SM00849">
    <property type="entry name" value="Lactamase_B"/>
    <property type="match status" value="1"/>
</dbReference>
<dbReference type="PANTHER" id="PTHR42978">
    <property type="entry name" value="QUORUM-QUENCHING LACTONASE YTNP-RELATED-RELATED"/>
    <property type="match status" value="1"/>
</dbReference>
<evidence type="ECO:0000256" key="3">
    <source>
        <dbReference type="ARBA" id="ARBA00022801"/>
    </source>
</evidence>
<dbReference type="InterPro" id="IPR001279">
    <property type="entry name" value="Metallo-B-lactamas"/>
</dbReference>
<dbReference type="Pfam" id="PF00753">
    <property type="entry name" value="Lactamase_B"/>
    <property type="match status" value="1"/>
</dbReference>
<dbReference type="GO" id="GO:0016787">
    <property type="term" value="F:hydrolase activity"/>
    <property type="evidence" value="ECO:0007669"/>
    <property type="project" value="UniProtKB-KW"/>
</dbReference>
<dbReference type="GO" id="GO:0046872">
    <property type="term" value="F:metal ion binding"/>
    <property type="evidence" value="ECO:0007669"/>
    <property type="project" value="UniProtKB-KW"/>
</dbReference>
<dbReference type="AlphaFoldDB" id="A0A3D8RUL9"/>
<dbReference type="InterPro" id="IPR051013">
    <property type="entry name" value="MBL_superfamily_lactonases"/>
</dbReference>
<keyword evidence="3" id="KW-0378">Hydrolase</keyword>
<dbReference type="Gene3D" id="3.60.15.10">
    <property type="entry name" value="Ribonuclease Z/Hydroxyacylglutathione hydrolase-like"/>
    <property type="match status" value="1"/>
</dbReference>
<dbReference type="EMBL" id="PDLM01000005">
    <property type="protein sequence ID" value="RDW77650.1"/>
    <property type="molecule type" value="Genomic_DNA"/>
</dbReference>
<feature type="domain" description="Metallo-beta-lactamase" evidence="5">
    <location>
        <begin position="51"/>
        <end position="267"/>
    </location>
</feature>
<keyword evidence="2" id="KW-0479">Metal-binding</keyword>
<name>A0A3D8RUL9_9HELO</name>
<evidence type="ECO:0000256" key="4">
    <source>
        <dbReference type="ARBA" id="ARBA00022833"/>
    </source>
</evidence>
<dbReference type="CDD" id="cd07730">
    <property type="entry name" value="metallo-hydrolase-like_MBL-fold"/>
    <property type="match status" value="1"/>
</dbReference>
<protein>
    <recommendedName>
        <fullName evidence="5">Metallo-beta-lactamase domain-containing protein</fullName>
    </recommendedName>
</protein>
<comment type="similarity">
    <text evidence="1">Belongs to the metallo-beta-lactamase superfamily.</text>
</comment>
<dbReference type="OrthoDB" id="10250730at2759"/>
<dbReference type="Proteomes" id="UP000256645">
    <property type="component" value="Unassembled WGS sequence"/>
</dbReference>
<reference evidence="6 7" key="1">
    <citation type="journal article" date="2018" name="IMA Fungus">
        <title>IMA Genome-F 9: Draft genome sequence of Annulohypoxylon stygium, Aspergillus mulundensis, Berkeleyomyces basicola (syn. Thielaviopsis basicola), Ceratocystis smalleyi, two Cercospora beticola strains, Coleophoma cylindrospora, Fusarium fracticaudum, Phialophora cf. hyalina, and Morchella septimelata.</title>
        <authorList>
            <person name="Wingfield B.D."/>
            <person name="Bills G.F."/>
            <person name="Dong Y."/>
            <person name="Huang W."/>
            <person name="Nel W.J."/>
            <person name="Swalarsk-Parry B.S."/>
            <person name="Vaghefi N."/>
            <person name="Wilken P.M."/>
            <person name="An Z."/>
            <person name="de Beer Z.W."/>
            <person name="De Vos L."/>
            <person name="Chen L."/>
            <person name="Duong T.A."/>
            <person name="Gao Y."/>
            <person name="Hammerbacher A."/>
            <person name="Kikkert J.R."/>
            <person name="Li Y."/>
            <person name="Li H."/>
            <person name="Li K."/>
            <person name="Li Q."/>
            <person name="Liu X."/>
            <person name="Ma X."/>
            <person name="Naidoo K."/>
            <person name="Pethybridge S.J."/>
            <person name="Sun J."/>
            <person name="Steenkamp E.T."/>
            <person name="van der Nest M.A."/>
            <person name="van Wyk S."/>
            <person name="Wingfield M.J."/>
            <person name="Xiong C."/>
            <person name="Yue Q."/>
            <person name="Zhang X."/>
        </authorList>
    </citation>
    <scope>NUCLEOTIDE SEQUENCE [LARGE SCALE GENOMIC DNA]</scope>
    <source>
        <strain evidence="6 7">BP6252</strain>
    </source>
</reference>
<dbReference type="STRING" id="1849047.A0A3D8RUL9"/>
<evidence type="ECO:0000313" key="7">
    <source>
        <dbReference type="Proteomes" id="UP000256645"/>
    </source>
</evidence>
<evidence type="ECO:0000313" key="6">
    <source>
        <dbReference type="EMBL" id="RDW77650.1"/>
    </source>
</evidence>